<dbReference type="GO" id="GO:0006508">
    <property type="term" value="P:proteolysis"/>
    <property type="evidence" value="ECO:0007669"/>
    <property type="project" value="UniProtKB-KW"/>
</dbReference>
<evidence type="ECO:0000256" key="4">
    <source>
        <dbReference type="ARBA" id="ARBA00022801"/>
    </source>
</evidence>
<keyword evidence="2" id="KW-0645">Protease</keyword>
<proteinExistence type="inferred from homology"/>
<keyword evidence="8" id="KW-1185">Reference proteome</keyword>
<dbReference type="PANTHER" id="PTHR45962">
    <property type="entry name" value="N-FATTY-ACYL-AMINO ACID SYNTHASE/HYDROLASE PM20D1"/>
    <property type="match status" value="1"/>
</dbReference>
<comment type="similarity">
    <text evidence="1">Belongs to the peptidase M20A family.</text>
</comment>
<dbReference type="OrthoDB" id="7055905at2"/>
<dbReference type="Pfam" id="PF01546">
    <property type="entry name" value="Peptidase_M20"/>
    <property type="match status" value="1"/>
</dbReference>
<evidence type="ECO:0000256" key="3">
    <source>
        <dbReference type="ARBA" id="ARBA00022723"/>
    </source>
</evidence>
<keyword evidence="5" id="KW-0862">Zinc</keyword>
<evidence type="ECO:0000313" key="8">
    <source>
        <dbReference type="Proteomes" id="UP000321234"/>
    </source>
</evidence>
<evidence type="ECO:0000256" key="5">
    <source>
        <dbReference type="ARBA" id="ARBA00022833"/>
    </source>
</evidence>
<dbReference type="Gene3D" id="3.30.70.360">
    <property type="match status" value="1"/>
</dbReference>
<dbReference type="SUPFAM" id="SSF53187">
    <property type="entry name" value="Zn-dependent exopeptidases"/>
    <property type="match status" value="1"/>
</dbReference>
<sequence>MSPSVVDPVTALVDAVRTRTTTGAAPELVALHEVLDQHFSRVFAQLERVAVPGSPHALLLRWRGSGGAGGEAAPLVLLAHQDVVPAGAGAAWTHPPFAGVLAPSAEGEAVWGRGTLDDKGPLVVVLAAVEALLAEGFVPARDVWLSFGSDEETGGASSAAAVEVLRERGVRPWVVLDEGGAVAAGALPGLRAPLAVVGVTEKGSTVLRLVARGRGGHASTPARGGPVARLARAVVALERAERRAALGPVTLPAATRELLRRVLPGPLGALAGRFPSAAGRLLVLAGPESAAMVRTTLALTAMRGSEAVNAVPDEAWVGVNARIMTGDSVDAVVQRLRRAVAGCGVDVEVLERGGASPTSPFDDEAFALLERCTAQVFPDAVSTPYVTMAATDSRSWTVLAERVHRFSPLRMSRAQRAGIHGVDEHVAVADLLDGVRWTTALLRGLP</sequence>
<name>A0A5C8Z3P7_9ACTN</name>
<comment type="caution">
    <text evidence="7">The sequence shown here is derived from an EMBL/GenBank/DDBJ whole genome shotgun (WGS) entry which is preliminary data.</text>
</comment>
<dbReference type="EMBL" id="VKAC01000012">
    <property type="protein sequence ID" value="TXR52725.1"/>
    <property type="molecule type" value="Genomic_DNA"/>
</dbReference>
<dbReference type="Proteomes" id="UP000321234">
    <property type="component" value="Unassembled WGS sequence"/>
</dbReference>
<dbReference type="Pfam" id="PF07687">
    <property type="entry name" value="M20_dimer"/>
    <property type="match status" value="1"/>
</dbReference>
<feature type="domain" description="Peptidase M20 dimerisation" evidence="6">
    <location>
        <begin position="200"/>
        <end position="340"/>
    </location>
</feature>
<dbReference type="InterPro" id="IPR002933">
    <property type="entry name" value="Peptidase_M20"/>
</dbReference>
<evidence type="ECO:0000313" key="7">
    <source>
        <dbReference type="EMBL" id="TXR52725.1"/>
    </source>
</evidence>
<dbReference type="Gene3D" id="3.40.630.10">
    <property type="entry name" value="Zn peptidases"/>
    <property type="match status" value="1"/>
</dbReference>
<dbReference type="InterPro" id="IPR047177">
    <property type="entry name" value="Pept_M20A"/>
</dbReference>
<gene>
    <name evidence="7" type="ORF">FMM08_18425</name>
</gene>
<dbReference type="InterPro" id="IPR036264">
    <property type="entry name" value="Bact_exopeptidase_dim_dom"/>
</dbReference>
<dbReference type="SUPFAM" id="SSF55031">
    <property type="entry name" value="Bacterial exopeptidase dimerisation domain"/>
    <property type="match status" value="1"/>
</dbReference>
<reference evidence="7 8" key="1">
    <citation type="submission" date="2019-07" db="EMBL/GenBank/DDBJ databases">
        <title>Quadrisphaera sp. strain DD2A genome sequencing and assembly.</title>
        <authorList>
            <person name="Kim I."/>
        </authorList>
    </citation>
    <scope>NUCLEOTIDE SEQUENCE [LARGE SCALE GENOMIC DNA]</scope>
    <source>
        <strain evidence="7 8">DD2A</strain>
    </source>
</reference>
<evidence type="ECO:0000256" key="2">
    <source>
        <dbReference type="ARBA" id="ARBA00022670"/>
    </source>
</evidence>
<keyword evidence="3" id="KW-0479">Metal-binding</keyword>
<dbReference type="PANTHER" id="PTHR45962:SF1">
    <property type="entry name" value="N-FATTY-ACYL-AMINO ACID SYNTHASE_HYDROLASE PM20D1"/>
    <property type="match status" value="1"/>
</dbReference>
<dbReference type="Gene3D" id="1.10.150.900">
    <property type="match status" value="1"/>
</dbReference>
<dbReference type="RefSeq" id="WP_147927847.1">
    <property type="nucleotide sequence ID" value="NZ_VKAC01000012.1"/>
</dbReference>
<dbReference type="InterPro" id="IPR011650">
    <property type="entry name" value="Peptidase_M20_dimer"/>
</dbReference>
<evidence type="ECO:0000256" key="1">
    <source>
        <dbReference type="ARBA" id="ARBA00006247"/>
    </source>
</evidence>
<dbReference type="AlphaFoldDB" id="A0A5C8Z3P7"/>
<dbReference type="GO" id="GO:0046872">
    <property type="term" value="F:metal ion binding"/>
    <property type="evidence" value="ECO:0007669"/>
    <property type="project" value="UniProtKB-KW"/>
</dbReference>
<dbReference type="GO" id="GO:0008233">
    <property type="term" value="F:peptidase activity"/>
    <property type="evidence" value="ECO:0007669"/>
    <property type="project" value="UniProtKB-KW"/>
</dbReference>
<protein>
    <submittedName>
        <fullName evidence="7">M20/M25/M40 family metallo-hydrolase</fullName>
    </submittedName>
</protein>
<evidence type="ECO:0000259" key="6">
    <source>
        <dbReference type="Pfam" id="PF07687"/>
    </source>
</evidence>
<keyword evidence="4 7" id="KW-0378">Hydrolase</keyword>
<accession>A0A5C8Z3P7</accession>
<organism evidence="7 8">
    <name type="scientific">Quadrisphaera setariae</name>
    <dbReference type="NCBI Taxonomy" id="2593304"/>
    <lineage>
        <taxon>Bacteria</taxon>
        <taxon>Bacillati</taxon>
        <taxon>Actinomycetota</taxon>
        <taxon>Actinomycetes</taxon>
        <taxon>Kineosporiales</taxon>
        <taxon>Kineosporiaceae</taxon>
        <taxon>Quadrisphaera</taxon>
    </lineage>
</organism>